<evidence type="ECO:0000259" key="8">
    <source>
        <dbReference type="PROSITE" id="PS51100"/>
    </source>
</evidence>
<comment type="caution">
    <text evidence="7">Lacks conserved residue(s) required for the propagation of feature annotation.</text>
</comment>
<keyword evidence="6" id="KW-0418">Kinase</keyword>
<protein>
    <recommendedName>
        <fullName evidence="8">PTS EIIB type-3 domain-containing protein</fullName>
    </recommendedName>
</protein>
<dbReference type="KEGG" id="erl:AOC36_00185"/>
<dbReference type="AlphaFoldDB" id="A0A0X8GXX6"/>
<accession>A0A0X8GXX6</accession>
<dbReference type="InterPro" id="IPR036095">
    <property type="entry name" value="PTS_EIIB-like_sf"/>
</dbReference>
<dbReference type="InterPro" id="IPR003501">
    <property type="entry name" value="PTS_EIIB_2/3"/>
</dbReference>
<organism evidence="9 10">
    <name type="scientific">Erysipelothrix larvae</name>
    <dbReference type="NCBI Taxonomy" id="1514105"/>
    <lineage>
        <taxon>Bacteria</taxon>
        <taxon>Bacillati</taxon>
        <taxon>Bacillota</taxon>
        <taxon>Erysipelotrichia</taxon>
        <taxon>Erysipelotrichales</taxon>
        <taxon>Erysipelotrichaceae</taxon>
        <taxon>Erysipelothrix</taxon>
    </lineage>
</organism>
<dbReference type="PROSITE" id="PS51100">
    <property type="entry name" value="PTS_EIIB_TYPE_3"/>
    <property type="match status" value="1"/>
</dbReference>
<dbReference type="InterPro" id="IPR013012">
    <property type="entry name" value="PTS_EIIB_3"/>
</dbReference>
<evidence type="ECO:0000313" key="10">
    <source>
        <dbReference type="Proteomes" id="UP000063781"/>
    </source>
</evidence>
<proteinExistence type="predicted"/>
<keyword evidence="4" id="KW-0808">Transferase</keyword>
<dbReference type="GO" id="GO:0009401">
    <property type="term" value="P:phosphoenolpyruvate-dependent sugar phosphotransferase system"/>
    <property type="evidence" value="ECO:0007669"/>
    <property type="project" value="UniProtKB-KW"/>
</dbReference>
<evidence type="ECO:0000256" key="7">
    <source>
        <dbReference type="PROSITE-ProRule" id="PRU00423"/>
    </source>
</evidence>
<keyword evidence="10" id="KW-1185">Reference proteome</keyword>
<dbReference type="STRING" id="1514105.AOC36_00185"/>
<keyword evidence="3" id="KW-0762">Sugar transport</keyword>
<evidence type="ECO:0000256" key="1">
    <source>
        <dbReference type="ARBA" id="ARBA00022448"/>
    </source>
</evidence>
<dbReference type="SUPFAM" id="SSF52794">
    <property type="entry name" value="PTS system IIB component-like"/>
    <property type="match status" value="1"/>
</dbReference>
<keyword evidence="1" id="KW-0813">Transport</keyword>
<evidence type="ECO:0000256" key="5">
    <source>
        <dbReference type="ARBA" id="ARBA00022683"/>
    </source>
</evidence>
<gene>
    <name evidence="9" type="ORF">AOC36_00185</name>
</gene>
<evidence type="ECO:0000256" key="6">
    <source>
        <dbReference type="ARBA" id="ARBA00022777"/>
    </source>
</evidence>
<evidence type="ECO:0000256" key="3">
    <source>
        <dbReference type="ARBA" id="ARBA00022597"/>
    </source>
</evidence>
<keyword evidence="2" id="KW-0597">Phosphoprotein</keyword>
<dbReference type="Pfam" id="PF02302">
    <property type="entry name" value="PTS_IIB"/>
    <property type="match status" value="1"/>
</dbReference>
<dbReference type="Gene3D" id="3.40.50.2300">
    <property type="match status" value="1"/>
</dbReference>
<dbReference type="Proteomes" id="UP000063781">
    <property type="component" value="Chromosome"/>
</dbReference>
<dbReference type="EMBL" id="CP013213">
    <property type="protein sequence ID" value="AMC92464.1"/>
    <property type="molecule type" value="Genomic_DNA"/>
</dbReference>
<feature type="domain" description="PTS EIIB type-3" evidence="8">
    <location>
        <begin position="1"/>
        <end position="97"/>
    </location>
</feature>
<evidence type="ECO:0000313" key="9">
    <source>
        <dbReference type="EMBL" id="AMC92464.1"/>
    </source>
</evidence>
<dbReference type="GO" id="GO:0008982">
    <property type="term" value="F:protein-N(PI)-phosphohistidine-sugar phosphotransferase activity"/>
    <property type="evidence" value="ECO:0007669"/>
    <property type="project" value="InterPro"/>
</dbReference>
<evidence type="ECO:0000256" key="4">
    <source>
        <dbReference type="ARBA" id="ARBA00022679"/>
    </source>
</evidence>
<reference evidence="9 10" key="1">
    <citation type="submission" date="2015-10" db="EMBL/GenBank/DDBJ databases">
        <title>Erysipelothrix larvae sp. LV19 isolated from the larval gut of the rhinoceros beetle, Trypoxylus dichotomus.</title>
        <authorList>
            <person name="Lim S."/>
            <person name="Kim B.-C."/>
        </authorList>
    </citation>
    <scope>NUCLEOTIDE SEQUENCE [LARGE SCALE GENOMIC DNA]</scope>
    <source>
        <strain evidence="9 10">LV19</strain>
    </source>
</reference>
<keyword evidence="5" id="KW-0598">Phosphotransferase system</keyword>
<dbReference type="GO" id="GO:0016301">
    <property type="term" value="F:kinase activity"/>
    <property type="evidence" value="ECO:0007669"/>
    <property type="project" value="UniProtKB-KW"/>
</dbReference>
<sequence length="134" mass="15817">MSSSALVQKLRREAANQNLEDMVQFDFSPFSLAARDYSGYDIIMVCPHQRYRVKDYNDRFIKNEIPIYVLPTRIYGTMKLNTIIQDAEDIIEIFKSKPKNPVFFPGEEDPLKVMRIEPFNLKEYNAYSRKEKSH</sequence>
<name>A0A0X8GXX6_9FIRM</name>
<evidence type="ECO:0000256" key="2">
    <source>
        <dbReference type="ARBA" id="ARBA00022553"/>
    </source>
</evidence>